<dbReference type="GO" id="GO:0004364">
    <property type="term" value="F:glutathione transferase activity"/>
    <property type="evidence" value="ECO:0007669"/>
    <property type="project" value="UniProtKB-EC"/>
</dbReference>
<dbReference type="EMBL" id="JAEPBH010000011">
    <property type="protein sequence ID" value="MBK4714842.1"/>
    <property type="molecule type" value="Genomic_DNA"/>
</dbReference>
<dbReference type="CDD" id="cd03046">
    <property type="entry name" value="GST_N_GTT1_like"/>
    <property type="match status" value="1"/>
</dbReference>
<dbReference type="SFLD" id="SFLDG00358">
    <property type="entry name" value="Main_(cytGST)"/>
    <property type="match status" value="1"/>
</dbReference>
<dbReference type="InterPro" id="IPR036249">
    <property type="entry name" value="Thioredoxin-like_sf"/>
</dbReference>
<gene>
    <name evidence="5" type="ORF">JJB97_05750</name>
</gene>
<reference evidence="5" key="1">
    <citation type="submission" date="2021-01" db="EMBL/GenBank/DDBJ databases">
        <title>Intestinitalea alba gen. nov., sp. nov., a novel genus of the family Enterobacteriaceae, isolated from the gut of the plastic-eating mealworm Tenebrio molitor L.</title>
        <authorList>
            <person name="Yang Y."/>
        </authorList>
    </citation>
    <scope>NUCLEOTIDE SEQUENCE</scope>
    <source>
        <strain evidence="5">BIT-L3</strain>
    </source>
</reference>
<sequence>MLTVHHLDHSRSSRILWMLEELHVPYRIVRYTRQKSLLAPASLKRVHPLGKAPVLEDNGQVMAESGAILEYLQETYDVDGRLRPAAGDERQACRFWLHYAEGSLMPPLLIALALTRLGRAPAPWLLRPVGRALGAGVRRGWLNGQLKTHAMFINNHLSTNPYFAGCDFSIADIQMSYTIAALLARGGHNELAHVRGWWRRIQLRPACQRAIQQGGPFDIPVQA</sequence>
<keyword evidence="2" id="KW-0808">Transferase</keyword>
<dbReference type="PANTHER" id="PTHR44051:SF9">
    <property type="entry name" value="GLUTATHIONE S-TRANSFERASE 1"/>
    <property type="match status" value="1"/>
</dbReference>
<protein>
    <recommendedName>
        <fullName evidence="1">glutathione transferase</fullName>
        <ecNumber evidence="1">2.5.1.18</ecNumber>
    </recommendedName>
</protein>
<accession>A0A8K0XX02</accession>
<proteinExistence type="predicted"/>
<feature type="domain" description="GST N-terminal" evidence="4">
    <location>
        <begin position="1"/>
        <end position="80"/>
    </location>
</feature>
<comment type="caution">
    <text evidence="5">The sequence shown here is derived from an EMBL/GenBank/DDBJ whole genome shotgun (WGS) entry which is preliminary data.</text>
</comment>
<evidence type="ECO:0000256" key="1">
    <source>
        <dbReference type="ARBA" id="ARBA00012452"/>
    </source>
</evidence>
<name>A0A8K0XX02_9ENTR</name>
<dbReference type="InterPro" id="IPR036282">
    <property type="entry name" value="Glutathione-S-Trfase_C_sf"/>
</dbReference>
<dbReference type="Gene3D" id="3.40.30.10">
    <property type="entry name" value="Glutaredoxin"/>
    <property type="match status" value="1"/>
</dbReference>
<dbReference type="CDD" id="cd03189">
    <property type="entry name" value="GST_C_GTT1_like"/>
    <property type="match status" value="1"/>
</dbReference>
<dbReference type="SUPFAM" id="SSF47616">
    <property type="entry name" value="GST C-terminal domain-like"/>
    <property type="match status" value="1"/>
</dbReference>
<dbReference type="Proteomes" id="UP000659047">
    <property type="component" value="Unassembled WGS sequence"/>
</dbReference>
<dbReference type="Gene3D" id="1.20.1050.10">
    <property type="match status" value="1"/>
</dbReference>
<comment type="catalytic activity">
    <reaction evidence="3">
        <text>RX + glutathione = an S-substituted glutathione + a halide anion + H(+)</text>
        <dbReference type="Rhea" id="RHEA:16437"/>
        <dbReference type="ChEBI" id="CHEBI:15378"/>
        <dbReference type="ChEBI" id="CHEBI:16042"/>
        <dbReference type="ChEBI" id="CHEBI:17792"/>
        <dbReference type="ChEBI" id="CHEBI:57925"/>
        <dbReference type="ChEBI" id="CHEBI:90779"/>
        <dbReference type="EC" id="2.5.1.18"/>
    </reaction>
</comment>
<dbReference type="RefSeq" id="WP_238713075.1">
    <property type="nucleotide sequence ID" value="NZ_JAEPBH010000011.1"/>
</dbReference>
<dbReference type="SUPFAM" id="SSF52833">
    <property type="entry name" value="Thioredoxin-like"/>
    <property type="match status" value="1"/>
</dbReference>
<organism evidence="5 6">
    <name type="scientific">Tenebrionibacter intestinalis</name>
    <dbReference type="NCBI Taxonomy" id="2799638"/>
    <lineage>
        <taxon>Bacteria</taxon>
        <taxon>Pseudomonadati</taxon>
        <taxon>Pseudomonadota</taxon>
        <taxon>Gammaproteobacteria</taxon>
        <taxon>Enterobacterales</taxon>
        <taxon>Enterobacteriaceae</taxon>
        <taxon>Tenebrionibacter/Tenebrionicola group</taxon>
        <taxon>Tenebrionibacter</taxon>
    </lineage>
</organism>
<evidence type="ECO:0000256" key="3">
    <source>
        <dbReference type="ARBA" id="ARBA00047960"/>
    </source>
</evidence>
<evidence type="ECO:0000259" key="4">
    <source>
        <dbReference type="PROSITE" id="PS50404"/>
    </source>
</evidence>
<evidence type="ECO:0000313" key="5">
    <source>
        <dbReference type="EMBL" id="MBK4714842.1"/>
    </source>
</evidence>
<dbReference type="FunFam" id="3.40.30.10:FF:000156">
    <property type="entry name" value="Glutathione S-transferase 1"/>
    <property type="match status" value="1"/>
</dbReference>
<dbReference type="EC" id="2.5.1.18" evidence="1"/>
<evidence type="ECO:0000256" key="2">
    <source>
        <dbReference type="ARBA" id="ARBA00022679"/>
    </source>
</evidence>
<keyword evidence="6" id="KW-1185">Reference proteome</keyword>
<dbReference type="PROSITE" id="PS50404">
    <property type="entry name" value="GST_NTER"/>
    <property type="match status" value="1"/>
</dbReference>
<dbReference type="Pfam" id="PF02798">
    <property type="entry name" value="GST_N"/>
    <property type="match status" value="1"/>
</dbReference>
<evidence type="ECO:0000313" key="6">
    <source>
        <dbReference type="Proteomes" id="UP000659047"/>
    </source>
</evidence>
<dbReference type="PANTHER" id="PTHR44051">
    <property type="entry name" value="GLUTATHIONE S-TRANSFERASE-RELATED"/>
    <property type="match status" value="1"/>
</dbReference>
<dbReference type="GO" id="GO:0004601">
    <property type="term" value="F:peroxidase activity"/>
    <property type="evidence" value="ECO:0007669"/>
    <property type="project" value="UniProtKB-ARBA"/>
</dbReference>
<dbReference type="AlphaFoldDB" id="A0A8K0XX02"/>
<dbReference type="SFLD" id="SFLDG01150">
    <property type="entry name" value="Main.1:_Beta-like"/>
    <property type="match status" value="1"/>
</dbReference>
<dbReference type="InterPro" id="IPR004045">
    <property type="entry name" value="Glutathione_S-Trfase_N"/>
</dbReference>
<dbReference type="GO" id="GO:0005737">
    <property type="term" value="C:cytoplasm"/>
    <property type="evidence" value="ECO:0007669"/>
    <property type="project" value="UniProtKB-ARBA"/>
</dbReference>
<dbReference type="InterPro" id="IPR040079">
    <property type="entry name" value="Glutathione_S-Trfase"/>
</dbReference>
<dbReference type="SFLD" id="SFLDS00019">
    <property type="entry name" value="Glutathione_Transferase_(cytos"/>
    <property type="match status" value="1"/>
</dbReference>